<dbReference type="InterPro" id="IPR016161">
    <property type="entry name" value="Ald_DH/histidinol_DH"/>
</dbReference>
<protein>
    <submittedName>
        <fullName evidence="2">Acyl-CoA reductase</fullName>
    </submittedName>
</protein>
<dbReference type="Pfam" id="PF05893">
    <property type="entry name" value="LuxC"/>
    <property type="match status" value="1"/>
</dbReference>
<dbReference type="InterPro" id="IPR008670">
    <property type="entry name" value="CoA_reduct_LuxC"/>
</dbReference>
<reference evidence="2" key="1">
    <citation type="submission" date="2019-11" db="EMBL/GenBank/DDBJ databases">
        <title>Microbial mats filling the niche in hypersaline microbial mats.</title>
        <authorList>
            <person name="Wong H.L."/>
            <person name="Macleod F.I."/>
            <person name="White R.A. III"/>
            <person name="Burns B.P."/>
        </authorList>
    </citation>
    <scope>NUCLEOTIDE SEQUENCE</scope>
    <source>
        <strain evidence="2">Bin_327</strain>
    </source>
</reference>
<sequence>TKLIKLLREELTDPLFLDEFRSRFAAPGMSRAYGPGLITAVFAGNVPGLPIGNIIYALLTKSAILGKSSSAEPLFGSLFARSIEEVNPQLAQCIAMVSWKGGDEEIEKQVFGASDAVIVYGSEHSVNEVRKSVPSDVRLITYGHKLSFGVIGRESLTKKTVKKTAEKAARDVSVFDQQGCLSPHVFYAEKGGEISPAEFARFLADKMDTLNKILPRSKVSISESSQILQLRGTYELKEAADDGITIYASGEGTDWTVIYERDPEFVPSCLNRVIRVKPVKDVSEVPALIKHIKGYLQTVGAALPKNRLLKFADEMGKLGADRISPLGKMTSPPLFWHHDGRHNLLDLIRWTDIEE</sequence>
<keyword evidence="1" id="KW-0521">NADP</keyword>
<proteinExistence type="predicted"/>
<dbReference type="SUPFAM" id="SSF53720">
    <property type="entry name" value="ALDH-like"/>
    <property type="match status" value="1"/>
</dbReference>
<evidence type="ECO:0000313" key="3">
    <source>
        <dbReference type="Proteomes" id="UP000630660"/>
    </source>
</evidence>
<evidence type="ECO:0000256" key="1">
    <source>
        <dbReference type="ARBA" id="ARBA00022857"/>
    </source>
</evidence>
<evidence type="ECO:0000313" key="2">
    <source>
        <dbReference type="EMBL" id="MBD3364430.1"/>
    </source>
</evidence>
<dbReference type="EMBL" id="WJKJ01000141">
    <property type="protein sequence ID" value="MBD3364430.1"/>
    <property type="molecule type" value="Genomic_DNA"/>
</dbReference>
<dbReference type="Proteomes" id="UP000630660">
    <property type="component" value="Unassembled WGS sequence"/>
</dbReference>
<dbReference type="AlphaFoldDB" id="A0A9D5K974"/>
<dbReference type="GO" id="GO:0003995">
    <property type="term" value="F:acyl-CoA dehydrogenase activity"/>
    <property type="evidence" value="ECO:0007669"/>
    <property type="project" value="InterPro"/>
</dbReference>
<dbReference type="GO" id="GO:0008218">
    <property type="term" value="P:bioluminescence"/>
    <property type="evidence" value="ECO:0007669"/>
    <property type="project" value="InterPro"/>
</dbReference>
<gene>
    <name evidence="2" type="ORF">GF359_04360</name>
</gene>
<organism evidence="2 3">
    <name type="scientific">candidate division WOR-3 bacterium</name>
    <dbReference type="NCBI Taxonomy" id="2052148"/>
    <lineage>
        <taxon>Bacteria</taxon>
        <taxon>Bacteria division WOR-3</taxon>
    </lineage>
</organism>
<comment type="caution">
    <text evidence="2">The sequence shown here is derived from an EMBL/GenBank/DDBJ whole genome shotgun (WGS) entry which is preliminary data.</text>
</comment>
<accession>A0A9D5K974</accession>
<feature type="non-terminal residue" evidence="2">
    <location>
        <position position="1"/>
    </location>
</feature>
<name>A0A9D5K974_UNCW3</name>